<evidence type="ECO:0000313" key="4">
    <source>
        <dbReference type="Proteomes" id="UP001556367"/>
    </source>
</evidence>
<comment type="caution">
    <text evidence="3">The sequence shown here is derived from an EMBL/GenBank/DDBJ whole genome shotgun (WGS) entry which is preliminary data.</text>
</comment>
<dbReference type="EMBL" id="JASNQZ010000018">
    <property type="protein sequence ID" value="KAL0945370.1"/>
    <property type="molecule type" value="Genomic_DNA"/>
</dbReference>
<evidence type="ECO:0000256" key="1">
    <source>
        <dbReference type="SAM" id="MobiDB-lite"/>
    </source>
</evidence>
<dbReference type="SMART" id="SM00513">
    <property type="entry name" value="SAP"/>
    <property type="match status" value="1"/>
</dbReference>
<organism evidence="3 4">
    <name type="scientific">Hohenbuehelia grisea</name>
    <dbReference type="NCBI Taxonomy" id="104357"/>
    <lineage>
        <taxon>Eukaryota</taxon>
        <taxon>Fungi</taxon>
        <taxon>Dikarya</taxon>
        <taxon>Basidiomycota</taxon>
        <taxon>Agaricomycotina</taxon>
        <taxon>Agaricomycetes</taxon>
        <taxon>Agaricomycetidae</taxon>
        <taxon>Agaricales</taxon>
        <taxon>Pleurotineae</taxon>
        <taxon>Pleurotaceae</taxon>
        <taxon>Hohenbuehelia</taxon>
    </lineage>
</organism>
<dbReference type="Proteomes" id="UP001556367">
    <property type="component" value="Unassembled WGS sequence"/>
</dbReference>
<feature type="region of interest" description="Disordered" evidence="1">
    <location>
        <begin position="122"/>
        <end position="166"/>
    </location>
</feature>
<dbReference type="SUPFAM" id="SSF68906">
    <property type="entry name" value="SAP domain"/>
    <property type="match status" value="1"/>
</dbReference>
<dbReference type="PROSITE" id="PS50800">
    <property type="entry name" value="SAP"/>
    <property type="match status" value="1"/>
</dbReference>
<keyword evidence="4" id="KW-1185">Reference proteome</keyword>
<evidence type="ECO:0000259" key="2">
    <source>
        <dbReference type="PROSITE" id="PS50800"/>
    </source>
</evidence>
<name>A0ABR3IPZ6_9AGAR</name>
<dbReference type="InterPro" id="IPR003034">
    <property type="entry name" value="SAP_dom"/>
</dbReference>
<proteinExistence type="predicted"/>
<protein>
    <recommendedName>
        <fullName evidence="2">SAP domain-containing protein</fullName>
    </recommendedName>
</protein>
<feature type="compositionally biased region" description="Polar residues" evidence="1">
    <location>
        <begin position="124"/>
        <end position="142"/>
    </location>
</feature>
<dbReference type="Gene3D" id="1.10.720.30">
    <property type="entry name" value="SAP domain"/>
    <property type="match status" value="1"/>
</dbReference>
<dbReference type="InterPro" id="IPR036361">
    <property type="entry name" value="SAP_dom_sf"/>
</dbReference>
<gene>
    <name evidence="3" type="ORF">HGRIS_000868</name>
</gene>
<dbReference type="PANTHER" id="PTHR46579">
    <property type="entry name" value="F5/8 TYPE C DOMAIN-CONTAINING PROTEIN-RELATED"/>
    <property type="match status" value="1"/>
</dbReference>
<feature type="compositionally biased region" description="Basic and acidic residues" evidence="1">
    <location>
        <begin position="147"/>
        <end position="156"/>
    </location>
</feature>
<feature type="domain" description="SAP" evidence="2">
    <location>
        <begin position="228"/>
        <end position="262"/>
    </location>
</feature>
<accession>A0ABR3IPZ6</accession>
<dbReference type="PANTHER" id="PTHR46579:SF1">
    <property type="entry name" value="F5_8 TYPE C DOMAIN-CONTAINING PROTEIN"/>
    <property type="match status" value="1"/>
</dbReference>
<reference evidence="4" key="1">
    <citation type="submission" date="2024-06" db="EMBL/GenBank/DDBJ databases">
        <title>Multi-omics analyses provide insights into the biosynthesis of the anticancer antibiotic pleurotin in Hohenbuehelia grisea.</title>
        <authorList>
            <person name="Weaver J.A."/>
            <person name="Alberti F."/>
        </authorList>
    </citation>
    <scope>NUCLEOTIDE SEQUENCE [LARGE SCALE GENOMIC DNA]</scope>
    <source>
        <strain evidence="4">T-177</strain>
    </source>
</reference>
<sequence>MPPLGPNATMMVRLPYWDPHKFVIIDPMHCFFLGLFRRHVRGIWGMDVEFDDGPGITFDRVRAPPDASRMEHGLQVLQTRSADDLIGLSKDVLRELCKERGLLFGCHSKIALAEQLLDHRQRNANRADQSANRSAQTGQRNATPAPRDTDSADHRASPPSSEALPSISSRLQSTIRAGGVDVSASAGPSRMFISNGLPNASARVRTAAGLAKIDREIALVCSGSVDKVESLKKDTLRELCEQRGLPVSGNKRVLAERFVQHRSTVPIEHAEAVEVFKRAGYVIAAAQMDQPGTASHVALEVETISLENMYNTQSKTALSKNLGRAGLVMLCIAKLKGRYKKSNADYHDMSMPELITAVGQARREDGITDDADRVIGGKSHKTRVLGKTTLREIRHDMARQSFPSWFARVPGHPGESKWGKFTADQWRAFCTVHLPTTLTRLWGSKPSDSTERMMLDNFMHLVQAVKAANARVVTREHIAQYEHHIKAYVTQLLRLYPGTTITPYQHLSLHFGRLLRMFGPTHAWRCFNFERYNYLMQRTATNKHWGEMEQTMFRSFCRVQNTRILFDDKFVPPAVLEIIPFFKHHFETEIRGTRLNDELAFSENFVKLKERVDWDPVDRERLDAPTYTKLCHWLHSTVGAVPGSVSRSVYFRSKIGRLGQHFHDSSSSNSNSYVFFRAPGEDDLATGRIERIFSHARGTDNKKIGQTFCVVRKFARLLSSQEALDPFRRYPSVCGRLVPKSLLSDEVLVSEEDISCHFAYLALDFPGIGPCTLALPLDK</sequence>
<evidence type="ECO:0000313" key="3">
    <source>
        <dbReference type="EMBL" id="KAL0945370.1"/>
    </source>
</evidence>
<dbReference type="Pfam" id="PF02037">
    <property type="entry name" value="SAP"/>
    <property type="match status" value="1"/>
</dbReference>